<reference evidence="1" key="1">
    <citation type="submission" date="2017-08" db="EMBL/GenBank/DDBJ databases">
        <authorList>
            <person name="Polle J.E."/>
            <person name="Barry K."/>
            <person name="Cushman J."/>
            <person name="Schmutz J."/>
            <person name="Tran D."/>
            <person name="Hathwaick L.T."/>
            <person name="Yim W.C."/>
            <person name="Jenkins J."/>
            <person name="Mckie-Krisberg Z.M."/>
            <person name="Prochnik S."/>
            <person name="Lindquist E."/>
            <person name="Dockter R.B."/>
            <person name="Adam C."/>
            <person name="Molina H."/>
            <person name="Bunkerborg J."/>
            <person name="Jin E."/>
            <person name="Buchheim M."/>
            <person name="Magnuson J."/>
        </authorList>
    </citation>
    <scope>NUCLEOTIDE SEQUENCE</scope>
    <source>
        <strain evidence="1">CCAP 19/18</strain>
    </source>
</reference>
<accession>A0ABQ7GN43</accession>
<protein>
    <recommendedName>
        <fullName evidence="3">Fucosyltransferase</fullName>
    </recommendedName>
</protein>
<organism evidence="1 2">
    <name type="scientific">Dunaliella salina</name>
    <name type="common">Green alga</name>
    <name type="synonym">Protococcus salinus</name>
    <dbReference type="NCBI Taxonomy" id="3046"/>
    <lineage>
        <taxon>Eukaryota</taxon>
        <taxon>Viridiplantae</taxon>
        <taxon>Chlorophyta</taxon>
        <taxon>core chlorophytes</taxon>
        <taxon>Chlorophyceae</taxon>
        <taxon>CS clade</taxon>
        <taxon>Chlamydomonadales</taxon>
        <taxon>Dunaliellaceae</taxon>
        <taxon>Dunaliella</taxon>
    </lineage>
</organism>
<dbReference type="Proteomes" id="UP000815325">
    <property type="component" value="Unassembled WGS sequence"/>
</dbReference>
<dbReference type="Gene3D" id="3.40.50.11350">
    <property type="match status" value="1"/>
</dbReference>
<proteinExistence type="predicted"/>
<sequence length="474" mass="53630">MSRPQEKFSRLLGKVRSKVKSRKAKLLLLFTFQTLLMLYGWFGLSNPQSPPAPVAAHEQVQAIEARTMQELQELVAWRHPINRLQCGRWVSEYAALHKSIKAGKAPQRYTVMRSKPEFGNGLADRLASSVSILLFAILTDRAFLYDWDPPPLPPGTPIHEGCGGPQQKHRPSAPLWAALRSDFIDWSYEDEGDLEPGNSTLLMDYVCDKGVDEYRAMFASQNLTAIGEGFHSVVWYTDHAGVYSAFNNPFLRPALAALGLQQDTAFACLFDFLYRPVPEVVSMFKPELQVLLDPSIFKIGLQIRVGDWQLVSASNYFFKPQNFPSLFHHYFQCAEEIEDTLAQPGQPVVWFLLTDVLDLRQRLKDRYGSRILTNTAVVVEHTVKSDVRSDNPFLQAVGELWLFSLTDHHILTRTSGFGKVGAMLSAAGPSHIYQVFQPMNFFNLVALVMWWHSRKCTPEFADPLLEVCTDFTGI</sequence>
<comment type="caution">
    <text evidence="1">The sequence shown here is derived from an EMBL/GenBank/DDBJ whole genome shotgun (WGS) entry which is preliminary data.</text>
</comment>
<name>A0ABQ7GN43_DUNSA</name>
<evidence type="ECO:0008006" key="3">
    <source>
        <dbReference type="Google" id="ProtNLM"/>
    </source>
</evidence>
<gene>
    <name evidence="1" type="ORF">DUNSADRAFT_6583</name>
</gene>
<evidence type="ECO:0000313" key="2">
    <source>
        <dbReference type="Proteomes" id="UP000815325"/>
    </source>
</evidence>
<keyword evidence="2" id="KW-1185">Reference proteome</keyword>
<evidence type="ECO:0000313" key="1">
    <source>
        <dbReference type="EMBL" id="KAF5836013.1"/>
    </source>
</evidence>
<dbReference type="EMBL" id="MU069679">
    <property type="protein sequence ID" value="KAF5836013.1"/>
    <property type="molecule type" value="Genomic_DNA"/>
</dbReference>